<dbReference type="Proteomes" id="UP001152795">
    <property type="component" value="Unassembled WGS sequence"/>
</dbReference>
<proteinExistence type="predicted"/>
<keyword evidence="2" id="KW-1185">Reference proteome</keyword>
<gene>
    <name evidence="1" type="ORF">PACLA_8A081853</name>
</gene>
<sequence>MMQNYVMQQSVLNTITEKISSFLKSSASGTSLGGTADHVRIASIIENTFTTNVEVNKIINELTESIRKQTVRIHGKGKVVIGHISLTENTKLITDVVSNSIESSKFGSKILTALDIKGDSKTTGFMTGFNNLLTSTGLSMQTFMIILPVVLISAAIIGLLFFRWMFKSDPIQIRAMGRDKNEGKASGSGCMQMVRINPIPVF</sequence>
<reference evidence="1" key="1">
    <citation type="submission" date="2020-04" db="EMBL/GenBank/DDBJ databases">
        <authorList>
            <person name="Alioto T."/>
            <person name="Alioto T."/>
            <person name="Gomez Garrido J."/>
        </authorList>
    </citation>
    <scope>NUCLEOTIDE SEQUENCE</scope>
    <source>
        <strain evidence="1">A484AB</strain>
    </source>
</reference>
<name>A0A7D9II12_PARCT</name>
<evidence type="ECO:0000313" key="2">
    <source>
        <dbReference type="Proteomes" id="UP001152795"/>
    </source>
</evidence>
<dbReference type="EMBL" id="CACRXK020005396">
    <property type="protein sequence ID" value="CAB4006050.1"/>
    <property type="molecule type" value="Genomic_DNA"/>
</dbReference>
<organism evidence="1 2">
    <name type="scientific">Paramuricea clavata</name>
    <name type="common">Red gorgonian</name>
    <name type="synonym">Violescent sea-whip</name>
    <dbReference type="NCBI Taxonomy" id="317549"/>
    <lineage>
        <taxon>Eukaryota</taxon>
        <taxon>Metazoa</taxon>
        <taxon>Cnidaria</taxon>
        <taxon>Anthozoa</taxon>
        <taxon>Octocorallia</taxon>
        <taxon>Malacalcyonacea</taxon>
        <taxon>Plexauridae</taxon>
        <taxon>Paramuricea</taxon>
    </lineage>
</organism>
<accession>A0A7D9II12</accession>
<comment type="caution">
    <text evidence="1">The sequence shown here is derived from an EMBL/GenBank/DDBJ whole genome shotgun (WGS) entry which is preliminary data.</text>
</comment>
<protein>
    <submittedName>
        <fullName evidence="1">Uncharacterized protein</fullName>
    </submittedName>
</protein>
<dbReference type="AlphaFoldDB" id="A0A7D9II12"/>
<evidence type="ECO:0000313" key="1">
    <source>
        <dbReference type="EMBL" id="CAB4006050.1"/>
    </source>
</evidence>